<dbReference type="Pfam" id="PF03734">
    <property type="entry name" value="YkuD"/>
    <property type="match status" value="1"/>
</dbReference>
<protein>
    <submittedName>
        <fullName evidence="13">L,D-transpeptidase</fullName>
    </submittedName>
</protein>
<proteinExistence type="inferred from homology"/>
<organism evidence="13 14">
    <name type="scientific">Roseinatronobacter alkalisoli</name>
    <dbReference type="NCBI Taxonomy" id="3028235"/>
    <lineage>
        <taxon>Bacteria</taxon>
        <taxon>Pseudomonadati</taxon>
        <taxon>Pseudomonadota</taxon>
        <taxon>Alphaproteobacteria</taxon>
        <taxon>Rhodobacterales</taxon>
        <taxon>Paracoccaceae</taxon>
        <taxon>Roseinatronobacter</taxon>
    </lineage>
</organism>
<dbReference type="PANTHER" id="PTHR30582">
    <property type="entry name" value="L,D-TRANSPEPTIDASE"/>
    <property type="match status" value="1"/>
</dbReference>
<feature type="domain" description="L,D-TPase catalytic" evidence="12">
    <location>
        <begin position="68"/>
        <end position="200"/>
    </location>
</feature>
<dbReference type="InterPro" id="IPR050979">
    <property type="entry name" value="LD-transpeptidase"/>
</dbReference>
<name>A0ABT5T642_9RHOB</name>
<keyword evidence="5" id="KW-0378">Hydrolase</keyword>
<dbReference type="Proteomes" id="UP001431784">
    <property type="component" value="Unassembled WGS sequence"/>
</dbReference>
<feature type="chain" id="PRO_5045171827" evidence="11">
    <location>
        <begin position="20"/>
        <end position="200"/>
    </location>
</feature>
<reference evidence="13" key="1">
    <citation type="submission" date="2023-02" db="EMBL/GenBank/DDBJ databases">
        <title>Description of Roseinatronobacter alkalisoli sp. nov., an alkaliphilic bacerium isolated from soda soil.</title>
        <authorList>
            <person name="Wei W."/>
        </authorList>
    </citation>
    <scope>NUCLEOTIDE SEQUENCE</scope>
    <source>
        <strain evidence="13">HJB301</strain>
    </source>
</reference>
<keyword evidence="3" id="KW-0328">Glycosyltransferase</keyword>
<dbReference type="Gene3D" id="2.40.440.10">
    <property type="entry name" value="L,D-transpeptidase catalytic domain-like"/>
    <property type="match status" value="1"/>
</dbReference>
<dbReference type="InterPro" id="IPR005490">
    <property type="entry name" value="LD_TPept_cat_dom"/>
</dbReference>
<feature type="signal peptide" evidence="11">
    <location>
        <begin position="1"/>
        <end position="19"/>
    </location>
</feature>
<sequence>MTKSSLTRRSVLSTAGAFALGGLAMPSVLRAQTQPDFEAESNVRTAKRNVMGFRNHHWRDHFQNLRNGAILCDTYSRALHYWSEDESIYLAHPCSVPMSEEFTRRGLTEVTLKRFEPTWIPTPNMRQRDPSLPARVEGDDPTNPLGTRAMNLSWQYYRIHGIDNPAKIGRRASNGCFGLLNQHVENLFELVKIGTQVRVI</sequence>
<feature type="active site" description="Nucleophile" evidence="9">
    <location>
        <position position="176"/>
    </location>
</feature>
<keyword evidence="14" id="KW-1185">Reference proteome</keyword>
<comment type="similarity">
    <text evidence="2">Belongs to the YkuD family.</text>
</comment>
<accession>A0ABT5T642</accession>
<evidence type="ECO:0000256" key="4">
    <source>
        <dbReference type="ARBA" id="ARBA00022679"/>
    </source>
</evidence>
<dbReference type="PROSITE" id="PS51318">
    <property type="entry name" value="TAT"/>
    <property type="match status" value="1"/>
</dbReference>
<dbReference type="InterPro" id="IPR038063">
    <property type="entry name" value="Transpep_catalytic_dom"/>
</dbReference>
<keyword evidence="7 9" id="KW-0573">Peptidoglycan synthesis</keyword>
<evidence type="ECO:0000256" key="1">
    <source>
        <dbReference type="ARBA" id="ARBA00004752"/>
    </source>
</evidence>
<evidence type="ECO:0000256" key="9">
    <source>
        <dbReference type="PROSITE-ProRule" id="PRU01373"/>
    </source>
</evidence>
<keyword evidence="8 9" id="KW-0961">Cell wall biogenesis/degradation</keyword>
<feature type="region of interest" description="Disordered" evidence="10">
    <location>
        <begin position="122"/>
        <end position="144"/>
    </location>
</feature>
<dbReference type="PROSITE" id="PS52029">
    <property type="entry name" value="LD_TPASE"/>
    <property type="match status" value="1"/>
</dbReference>
<dbReference type="InterPro" id="IPR006311">
    <property type="entry name" value="TAT_signal"/>
</dbReference>
<evidence type="ECO:0000313" key="14">
    <source>
        <dbReference type="Proteomes" id="UP001431784"/>
    </source>
</evidence>
<evidence type="ECO:0000256" key="6">
    <source>
        <dbReference type="ARBA" id="ARBA00022960"/>
    </source>
</evidence>
<evidence type="ECO:0000256" key="8">
    <source>
        <dbReference type="ARBA" id="ARBA00023316"/>
    </source>
</evidence>
<keyword evidence="4" id="KW-0808">Transferase</keyword>
<evidence type="ECO:0000259" key="12">
    <source>
        <dbReference type="PROSITE" id="PS52029"/>
    </source>
</evidence>
<evidence type="ECO:0000313" key="13">
    <source>
        <dbReference type="EMBL" id="MDD7970567.1"/>
    </source>
</evidence>
<feature type="active site" description="Proton donor/acceptor" evidence="9">
    <location>
        <position position="160"/>
    </location>
</feature>
<evidence type="ECO:0000256" key="3">
    <source>
        <dbReference type="ARBA" id="ARBA00022676"/>
    </source>
</evidence>
<dbReference type="RefSeq" id="WP_274351193.1">
    <property type="nucleotide sequence ID" value="NZ_JAQZSM010000003.1"/>
</dbReference>
<dbReference type="SUPFAM" id="SSF141523">
    <property type="entry name" value="L,D-transpeptidase catalytic domain-like"/>
    <property type="match status" value="1"/>
</dbReference>
<evidence type="ECO:0000256" key="10">
    <source>
        <dbReference type="SAM" id="MobiDB-lite"/>
    </source>
</evidence>
<evidence type="ECO:0000256" key="2">
    <source>
        <dbReference type="ARBA" id="ARBA00005992"/>
    </source>
</evidence>
<comment type="caution">
    <text evidence="13">The sequence shown here is derived from an EMBL/GenBank/DDBJ whole genome shotgun (WGS) entry which is preliminary data.</text>
</comment>
<comment type="pathway">
    <text evidence="1 9">Cell wall biogenesis; peptidoglycan biosynthesis.</text>
</comment>
<dbReference type="EMBL" id="JAQZSM010000003">
    <property type="protein sequence ID" value="MDD7970567.1"/>
    <property type="molecule type" value="Genomic_DNA"/>
</dbReference>
<evidence type="ECO:0000256" key="7">
    <source>
        <dbReference type="ARBA" id="ARBA00022984"/>
    </source>
</evidence>
<evidence type="ECO:0000256" key="11">
    <source>
        <dbReference type="SAM" id="SignalP"/>
    </source>
</evidence>
<dbReference type="CDD" id="cd16913">
    <property type="entry name" value="YkuD_like"/>
    <property type="match status" value="1"/>
</dbReference>
<dbReference type="PANTHER" id="PTHR30582:SF24">
    <property type="entry name" value="L,D-TRANSPEPTIDASE ERFK_SRFK-RELATED"/>
    <property type="match status" value="1"/>
</dbReference>
<evidence type="ECO:0000256" key="5">
    <source>
        <dbReference type="ARBA" id="ARBA00022801"/>
    </source>
</evidence>
<keyword evidence="11" id="KW-0732">Signal</keyword>
<gene>
    <name evidence="13" type="ORF">PUT78_05600</name>
</gene>
<keyword evidence="6 9" id="KW-0133">Cell shape</keyword>